<sequence length="452" mass="49876">MLKIIPKKRSSVKSLISVTPKLPIRLAHTITSQKVNTPEECVKDIKSGDRLYLHSIAANPSTLMKALKNRANEFRNVEVYHIHLEGDVYHAHPDVKDSFWPNVGFIDKNTRKAVAEGRATYTPCFLSEIPDLFRKNYIPIDWTFLNVSPPDEHGNIGATRAAFESSKHIIAQINPNMPRSLGNSFIHLSKIEKYVEVDSKIPEFHPPKTTEITKQIAANIASIVEDGATLQMGIGTLPDAVLANLTNHKDLGIHTELFAEGVIDLVAKGVINNSKKKFMPGRILATFVMGTQRMYQFIHNNPLIHMDDCAITNDPRIISKNPKVTAINGALEIDITGQACADSLGMKMYSGVGGQNDFIRGASLSERGKPIIALPSVTNKGKSRIVIGLSNGAGVVTSRNHIHYVATEYGIVNLHGKSLIQRAQLLISIAHPAHREELAKQASARFNYHFKV</sequence>
<dbReference type="GO" id="GO:0006083">
    <property type="term" value="P:acetate metabolic process"/>
    <property type="evidence" value="ECO:0007669"/>
    <property type="project" value="InterPro"/>
</dbReference>
<keyword evidence="2" id="KW-0808">Transferase</keyword>
<dbReference type="PANTHER" id="PTHR21432">
    <property type="entry name" value="ACETYL-COA HYDROLASE-RELATED"/>
    <property type="match status" value="1"/>
</dbReference>
<evidence type="ECO:0000256" key="1">
    <source>
        <dbReference type="ARBA" id="ARBA00009632"/>
    </source>
</evidence>
<comment type="caution">
    <text evidence="5">The sequence shown here is derived from an EMBL/GenBank/DDBJ whole genome shotgun (WGS) entry which is preliminary data.</text>
</comment>
<dbReference type="OMA" id="HSEMFAG"/>
<dbReference type="Gene3D" id="3.30.750.70">
    <property type="entry name" value="4-hydroxybutyrate coenzyme like domains"/>
    <property type="match status" value="1"/>
</dbReference>
<protein>
    <submittedName>
        <fullName evidence="5">Acetyl-coa hydrolase-related</fullName>
    </submittedName>
</protein>
<dbReference type="PANTHER" id="PTHR21432:SF20">
    <property type="entry name" value="ACETYL-COA HYDROLASE"/>
    <property type="match status" value="1"/>
</dbReference>
<dbReference type="GO" id="GO:0016787">
    <property type="term" value="F:hydrolase activity"/>
    <property type="evidence" value="ECO:0007669"/>
    <property type="project" value="UniProtKB-KW"/>
</dbReference>
<accession>A0A9Q0RB23</accession>
<evidence type="ECO:0000313" key="5">
    <source>
        <dbReference type="EMBL" id="KAJ5072284.1"/>
    </source>
</evidence>
<name>A0A9Q0RB23_ANAIG</name>
<dbReference type="SUPFAM" id="SSF100950">
    <property type="entry name" value="NagB/RpiA/CoA transferase-like"/>
    <property type="match status" value="2"/>
</dbReference>
<dbReference type="InterPro" id="IPR037171">
    <property type="entry name" value="NagB/RpiA_transferase-like"/>
</dbReference>
<dbReference type="Pfam" id="PF02550">
    <property type="entry name" value="AcetylCoA_hydro"/>
    <property type="match status" value="1"/>
</dbReference>
<dbReference type="Gene3D" id="3.40.1080.10">
    <property type="entry name" value="Glutaconate Coenzyme A-transferase"/>
    <property type="match status" value="1"/>
</dbReference>
<keyword evidence="6" id="KW-1185">Reference proteome</keyword>
<dbReference type="InterPro" id="IPR046433">
    <property type="entry name" value="ActCoA_hydro"/>
</dbReference>
<evidence type="ECO:0000259" key="4">
    <source>
        <dbReference type="Pfam" id="PF13336"/>
    </source>
</evidence>
<evidence type="ECO:0000259" key="3">
    <source>
        <dbReference type="Pfam" id="PF02550"/>
    </source>
</evidence>
<dbReference type="Gene3D" id="3.40.1080.20">
    <property type="entry name" value="Acetyl-CoA hydrolase/transferase C-terminal domain"/>
    <property type="match status" value="1"/>
</dbReference>
<dbReference type="InterPro" id="IPR003702">
    <property type="entry name" value="ActCoA_hydro_N"/>
</dbReference>
<gene>
    <name evidence="5" type="ORF">M0811_01298</name>
</gene>
<dbReference type="OrthoDB" id="10250396at2759"/>
<dbReference type="InterPro" id="IPR026888">
    <property type="entry name" value="AcetylCoA_hyd_C"/>
</dbReference>
<dbReference type="Proteomes" id="UP001149090">
    <property type="component" value="Unassembled WGS sequence"/>
</dbReference>
<feature type="domain" description="Acetyl-CoA hydrolase/transferase N-terminal" evidence="3">
    <location>
        <begin position="33"/>
        <end position="201"/>
    </location>
</feature>
<dbReference type="GO" id="GO:0008775">
    <property type="term" value="F:acetate CoA-transferase activity"/>
    <property type="evidence" value="ECO:0007669"/>
    <property type="project" value="InterPro"/>
</dbReference>
<keyword evidence="5" id="KW-0378">Hydrolase</keyword>
<organism evidence="5 6">
    <name type="scientific">Anaeramoeba ignava</name>
    <name type="common">Anaerobic marine amoeba</name>
    <dbReference type="NCBI Taxonomy" id="1746090"/>
    <lineage>
        <taxon>Eukaryota</taxon>
        <taxon>Metamonada</taxon>
        <taxon>Anaeramoebidae</taxon>
        <taxon>Anaeramoeba</taxon>
    </lineage>
</organism>
<evidence type="ECO:0000256" key="2">
    <source>
        <dbReference type="ARBA" id="ARBA00022679"/>
    </source>
</evidence>
<dbReference type="EMBL" id="JAPDFW010000081">
    <property type="protein sequence ID" value="KAJ5072284.1"/>
    <property type="molecule type" value="Genomic_DNA"/>
</dbReference>
<evidence type="ECO:0000313" key="6">
    <source>
        <dbReference type="Proteomes" id="UP001149090"/>
    </source>
</evidence>
<comment type="similarity">
    <text evidence="1">Belongs to the acetyl-CoA hydrolase/transferase family.</text>
</comment>
<dbReference type="InterPro" id="IPR038460">
    <property type="entry name" value="AcetylCoA_hyd_C_sf"/>
</dbReference>
<dbReference type="Pfam" id="PF13336">
    <property type="entry name" value="AcetylCoA_hyd_C"/>
    <property type="match status" value="1"/>
</dbReference>
<reference evidence="5" key="1">
    <citation type="submission" date="2022-10" db="EMBL/GenBank/DDBJ databases">
        <title>Novel sulphate-reducing endosymbionts in the free-living metamonad Anaeramoeba.</title>
        <authorList>
            <person name="Jerlstrom-Hultqvist J."/>
            <person name="Cepicka I."/>
            <person name="Gallot-Lavallee L."/>
            <person name="Salas-Leiva D."/>
            <person name="Curtis B.A."/>
            <person name="Zahonova K."/>
            <person name="Pipaliya S."/>
            <person name="Dacks J."/>
            <person name="Roger A.J."/>
        </authorList>
    </citation>
    <scope>NUCLEOTIDE SEQUENCE</scope>
    <source>
        <strain evidence="5">BMAN</strain>
    </source>
</reference>
<dbReference type="AlphaFoldDB" id="A0A9Q0RB23"/>
<feature type="domain" description="Acetyl-CoA hydrolase/transferase C-terminal" evidence="4">
    <location>
        <begin position="290"/>
        <end position="442"/>
    </location>
</feature>
<proteinExistence type="inferred from homology"/>